<keyword evidence="1" id="KW-1133">Transmembrane helix</keyword>
<protein>
    <submittedName>
        <fullName evidence="2">Uncharacterized protein</fullName>
    </submittedName>
</protein>
<gene>
    <name evidence="2" type="ORF">SAMN04489716_1616</name>
</gene>
<dbReference type="AlphaFoldDB" id="A0A1H1V204"/>
<keyword evidence="1" id="KW-0812">Transmembrane</keyword>
<keyword evidence="3" id="KW-1185">Reference proteome</keyword>
<dbReference type="EMBL" id="LT629758">
    <property type="protein sequence ID" value="SDS78772.1"/>
    <property type="molecule type" value="Genomic_DNA"/>
</dbReference>
<organism evidence="2 3">
    <name type="scientific">Actinoplanes derwentensis</name>
    <dbReference type="NCBI Taxonomy" id="113562"/>
    <lineage>
        <taxon>Bacteria</taxon>
        <taxon>Bacillati</taxon>
        <taxon>Actinomycetota</taxon>
        <taxon>Actinomycetes</taxon>
        <taxon>Micromonosporales</taxon>
        <taxon>Micromonosporaceae</taxon>
        <taxon>Actinoplanes</taxon>
    </lineage>
</organism>
<dbReference type="RefSeq" id="WP_157751387.1">
    <property type="nucleotide sequence ID" value="NZ_BOMJ01000093.1"/>
</dbReference>
<name>A0A1H1V204_9ACTN</name>
<proteinExistence type="predicted"/>
<feature type="transmembrane region" description="Helical" evidence="1">
    <location>
        <begin position="12"/>
        <end position="28"/>
    </location>
</feature>
<dbReference type="Proteomes" id="UP000198688">
    <property type="component" value="Chromosome I"/>
</dbReference>
<sequence>MGLLTGKALEYAKSIVALLWLVLTGLAAQYDTPWITTGLIVVGAFSVWLVPNRETKK</sequence>
<keyword evidence="1" id="KW-0472">Membrane</keyword>
<evidence type="ECO:0000313" key="3">
    <source>
        <dbReference type="Proteomes" id="UP000198688"/>
    </source>
</evidence>
<feature type="transmembrane region" description="Helical" evidence="1">
    <location>
        <begin position="34"/>
        <end position="51"/>
    </location>
</feature>
<accession>A0A1H1V204</accession>
<evidence type="ECO:0000256" key="1">
    <source>
        <dbReference type="SAM" id="Phobius"/>
    </source>
</evidence>
<evidence type="ECO:0000313" key="2">
    <source>
        <dbReference type="EMBL" id="SDS78772.1"/>
    </source>
</evidence>
<reference evidence="2 3" key="1">
    <citation type="submission" date="2016-10" db="EMBL/GenBank/DDBJ databases">
        <authorList>
            <person name="de Groot N.N."/>
        </authorList>
    </citation>
    <scope>NUCLEOTIDE SEQUENCE [LARGE SCALE GENOMIC DNA]</scope>
    <source>
        <strain evidence="2 3">DSM 43941</strain>
    </source>
</reference>